<evidence type="ECO:0000313" key="2">
    <source>
        <dbReference type="Proteomes" id="UP001310022"/>
    </source>
</evidence>
<keyword evidence="2" id="KW-1185">Reference proteome</keyword>
<name>A0AAN5AP26_9BACT</name>
<reference evidence="1 2" key="1">
    <citation type="submission" date="2021-12" db="EMBL/GenBank/DDBJ databases">
        <title>Genome sequencing of bacteria with rrn-lacking chromosome and rrn-plasmid.</title>
        <authorList>
            <person name="Anda M."/>
            <person name="Iwasaki W."/>
        </authorList>
    </citation>
    <scope>NUCLEOTIDE SEQUENCE [LARGE SCALE GENOMIC DNA]</scope>
    <source>
        <strain evidence="1 2">NBRC 15940</strain>
    </source>
</reference>
<organism evidence="1 2">
    <name type="scientific">Persicobacter diffluens</name>
    <dbReference type="NCBI Taxonomy" id="981"/>
    <lineage>
        <taxon>Bacteria</taxon>
        <taxon>Pseudomonadati</taxon>
        <taxon>Bacteroidota</taxon>
        <taxon>Cytophagia</taxon>
        <taxon>Cytophagales</taxon>
        <taxon>Persicobacteraceae</taxon>
        <taxon>Persicobacter</taxon>
    </lineage>
</organism>
<sequence>MFEFNSSPFPVLKPRFPTLRSPYSHLVLMDYFLAGKRGVPALWKIGLAKMDEISNRSVG</sequence>
<evidence type="ECO:0000313" key="1">
    <source>
        <dbReference type="EMBL" id="GJM63911.1"/>
    </source>
</evidence>
<comment type="caution">
    <text evidence="1">The sequence shown here is derived from an EMBL/GenBank/DDBJ whole genome shotgun (WGS) entry which is preliminary data.</text>
</comment>
<proteinExistence type="predicted"/>
<protein>
    <submittedName>
        <fullName evidence="1">Uncharacterized protein</fullName>
    </submittedName>
</protein>
<accession>A0AAN5AP26</accession>
<dbReference type="AlphaFoldDB" id="A0AAN5AP26"/>
<dbReference type="EMBL" id="BQKE01000003">
    <property type="protein sequence ID" value="GJM63911.1"/>
    <property type="molecule type" value="Genomic_DNA"/>
</dbReference>
<gene>
    <name evidence="1" type="ORF">PEDI_44630</name>
</gene>
<dbReference type="Proteomes" id="UP001310022">
    <property type="component" value="Unassembled WGS sequence"/>
</dbReference>